<gene>
    <name evidence="1" type="ORF">SM611_06505</name>
</gene>
<dbReference type="EMBL" id="JAXCEI010000002">
    <property type="protein sequence ID" value="MFA1538578.1"/>
    <property type="molecule type" value="Genomic_DNA"/>
</dbReference>
<comment type="caution">
    <text evidence="1">The sequence shown here is derived from an EMBL/GenBank/DDBJ whole genome shotgun (WGS) entry which is preliminary data.</text>
</comment>
<dbReference type="RefSeq" id="WP_371947995.1">
    <property type="nucleotide sequence ID" value="NZ_JAXCEI010000002.1"/>
</dbReference>
<proteinExistence type="predicted"/>
<name>A0ABV4Q5Z5_9ACTN</name>
<evidence type="ECO:0000313" key="1">
    <source>
        <dbReference type="EMBL" id="MFA1538578.1"/>
    </source>
</evidence>
<dbReference type="PANTHER" id="PTHR34613">
    <property type="entry name" value="SLL0800 PROTEIN"/>
    <property type="match status" value="1"/>
</dbReference>
<reference evidence="1 2" key="1">
    <citation type="submission" date="2023-11" db="EMBL/GenBank/DDBJ databases">
        <title>Actinomadura monticuli sp. nov., isolated from volcanic ash.</title>
        <authorList>
            <person name="Lee S.D."/>
            <person name="Yang H."/>
            <person name="Kim I.S."/>
        </authorList>
    </citation>
    <scope>NUCLEOTIDE SEQUENCE [LARGE SCALE GENOMIC DNA]</scope>
    <source>
        <strain evidence="1 2">DLS-62</strain>
    </source>
</reference>
<organism evidence="1 2">
    <name type="scientific">Actinomadura monticuli</name>
    <dbReference type="NCBI Taxonomy" id="3097367"/>
    <lineage>
        <taxon>Bacteria</taxon>
        <taxon>Bacillati</taxon>
        <taxon>Actinomycetota</taxon>
        <taxon>Actinomycetes</taxon>
        <taxon>Streptosporangiales</taxon>
        <taxon>Thermomonosporaceae</taxon>
        <taxon>Actinomadura</taxon>
    </lineage>
</organism>
<keyword evidence="2" id="KW-1185">Reference proteome</keyword>
<dbReference type="PANTHER" id="PTHR34613:SF1">
    <property type="entry name" value="SLL6017 PROTEIN"/>
    <property type="match status" value="1"/>
</dbReference>
<accession>A0ABV4Q5Z5</accession>
<sequence>MPSADHELPIALLNDQPALAPELLQAVSGIKPPEYEHIGLGSDTFTDTGPTEYRADTVVILGEPKRPDLAIVVENQLRPDPRKRFVWPVYLSTLRARRECPVTLLVLCPDRATSAWCRAPIETGHEGWALRPWVLNLAEAPAVTDVEKARALPELAILSTPANADGPHRKAVLTAFAEALEVTDRDRGGKYHDYVRSKLSVAARHCLEEIMQAEVYEWQSDFALRYIAEGEAKGEARGEIKGEAKAILRCLEVRGVAVDEESRQRIINCTDSEQIDAWLTRAVVAHTLDEVFD</sequence>
<evidence type="ECO:0008006" key="3">
    <source>
        <dbReference type="Google" id="ProtNLM"/>
    </source>
</evidence>
<evidence type="ECO:0000313" key="2">
    <source>
        <dbReference type="Proteomes" id="UP001569963"/>
    </source>
</evidence>
<protein>
    <recommendedName>
        <fullName evidence="3">DUF4365 domain-containing protein</fullName>
    </recommendedName>
</protein>
<dbReference type="Proteomes" id="UP001569963">
    <property type="component" value="Unassembled WGS sequence"/>
</dbReference>